<keyword evidence="8" id="KW-0653">Protein transport</keyword>
<dbReference type="GO" id="GO:0016020">
    <property type="term" value="C:membrane"/>
    <property type="evidence" value="ECO:0007669"/>
    <property type="project" value="TreeGrafter"/>
</dbReference>
<evidence type="ECO:0000313" key="12">
    <source>
        <dbReference type="Proteomes" id="UP000053259"/>
    </source>
</evidence>
<dbReference type="InParanoid" id="A0A0D1YLG1"/>
<dbReference type="RefSeq" id="XP_016211536.1">
    <property type="nucleotide sequence ID" value="XM_016360550.1"/>
</dbReference>
<dbReference type="PROSITE" id="PS50275">
    <property type="entry name" value="SAC"/>
    <property type="match status" value="1"/>
</dbReference>
<feature type="domain" description="SAC" evidence="10">
    <location>
        <begin position="161"/>
        <end position="538"/>
    </location>
</feature>
<dbReference type="GO" id="GO:0015031">
    <property type="term" value="P:protein transport"/>
    <property type="evidence" value="ECO:0007669"/>
    <property type="project" value="UniProtKB-KW"/>
</dbReference>
<dbReference type="OrthoDB" id="405996at2759"/>
<sequence>MSDTIELLRKEYPRRAFALKTSTHVLTLEHTPEKAEYGSRNDPAVPRCAVEFTNLETAQLEEYRSLRTEVLNYRVHGTLGLINLNNDIFLCVVSSVSPRPIIIRPGESVRRIESVDFHCLSSTAYDRLLNEQINPYSTDYVDDEGFDGHGNEFAEHPCMALKKLLSSGTFYYSSDFDLTRRLQKRITDEEPSIAYESLDAGFLWNSFMIQPLIDFRSRLSHQTRDELDATRILTSVIRGFCSEIIIPAPSAPLQRSFTGEPTRLTIISRLSCRRAGTRFNARGIDDEGNVANYVETELNLWSPVGEEKGEVFSYVQVRGSLPIFWEQQSSLNPLQQPKITITRSPEATQPAFDKHFQNLDHSYGAVHVMNLLSGDRKKPGEIELTQRFEDHIRKSELNNEKDGEHQLLSYTHYDFHAETKGPQGLAGATSIVDYIGPAARSFGYLYAEDRAEHVKIPPSMVYSTIRRATPILQQDGVFRTNCLDCLDRTNYVQTLISQLVCEFYLEDRGVGRAPPDFWARHSTLWADNGDALSRMYAGTGALNTSATRHGKLTIGGILSDARKSASRLYINNFADKGRQNTIDMLLGRLLPQQIVHLYDPINDWVQMELRRHAAEYTSTKTINVYVGTLNLNGKLTGLKSDLSPWLCPPLGPSQKLPEIAAIAFQEIVELNPQQLMKEDPHTRLQWEQAVLQTLNRNATSAGSSEYVLLRSGQLVGAALLIFVQRSKLKRIKNVEGATKKTGLSGMAGNKGAVAIRMDYANTSLCFVTAHLAAGFSNYEDRNRDYRTISQGLRFQRNRKIDDHDSVFWFGDFNYRIGLSNDKVRYLIDRGDLDTLLENDQLYIQRTRSSVSNVFDHYDEAKITFLPTYKFDIGTDTYDTSEKGRIPAWTDRVLRKGNNIRQIQYNSAPLRFSDHRPVYATFEVDVTLVDEKVRDELNAALYKKRKQALGDGTASTVTDQDEDDLLGFEPVQSGWPPASSDRQKWWLDNGLPAHSTLKPPGRGYVPNPSRPANPFVPSDEPDWVKVDSVASSSNITRSSSVASGTAPRKLPPPFEGNGSPQLPPRRNTLNEDAPPSRPSVSPSPSMLSLVSSGSGTTSRKAPPAVKPKKPSLLGTPVSPSSVDGESERRCSVASKAASPPAVPPPRRSMVMRGGPPTASNEDDTAPPPLPSRTGTALAERSQTGLMDETDEGAMNGLSNWEVLRPG</sequence>
<dbReference type="AlphaFoldDB" id="A0A0D1YLG1"/>
<accession>A0A0D1YLG1</accession>
<evidence type="ECO:0000256" key="6">
    <source>
        <dbReference type="ARBA" id="ARBA00022490"/>
    </source>
</evidence>
<evidence type="ECO:0000259" key="10">
    <source>
        <dbReference type="PROSITE" id="PS50275"/>
    </source>
</evidence>
<evidence type="ECO:0000256" key="2">
    <source>
        <dbReference type="ARBA" id="ARBA00008943"/>
    </source>
</evidence>
<dbReference type="PANTHER" id="PTHR11200">
    <property type="entry name" value="INOSITOL 5-PHOSPHATASE"/>
    <property type="match status" value="1"/>
</dbReference>
<evidence type="ECO:0000256" key="7">
    <source>
        <dbReference type="ARBA" id="ARBA00022801"/>
    </source>
</evidence>
<gene>
    <name evidence="11" type="ORF">PV09_06851</name>
</gene>
<proteinExistence type="inferred from homology"/>
<keyword evidence="7" id="KW-0378">Hydrolase</keyword>
<comment type="similarity">
    <text evidence="2">Belongs to the synaptojanin family.</text>
</comment>
<dbReference type="SUPFAM" id="SSF56219">
    <property type="entry name" value="DNase I-like"/>
    <property type="match status" value="1"/>
</dbReference>
<organism evidence="11 12">
    <name type="scientific">Verruconis gallopava</name>
    <dbReference type="NCBI Taxonomy" id="253628"/>
    <lineage>
        <taxon>Eukaryota</taxon>
        <taxon>Fungi</taxon>
        <taxon>Dikarya</taxon>
        <taxon>Ascomycota</taxon>
        <taxon>Pezizomycotina</taxon>
        <taxon>Dothideomycetes</taxon>
        <taxon>Pleosporomycetidae</taxon>
        <taxon>Venturiales</taxon>
        <taxon>Sympoventuriaceae</taxon>
        <taxon>Verruconis</taxon>
    </lineage>
</organism>
<dbReference type="EMBL" id="KN847553">
    <property type="protein sequence ID" value="KIW01667.1"/>
    <property type="molecule type" value="Genomic_DNA"/>
</dbReference>
<dbReference type="GO" id="GO:0043813">
    <property type="term" value="F:phosphatidylinositol-3,5-bisphosphate 5-phosphatase activity"/>
    <property type="evidence" value="ECO:0007669"/>
    <property type="project" value="TreeGrafter"/>
</dbReference>
<feature type="region of interest" description="Disordered" evidence="9">
    <location>
        <begin position="990"/>
        <end position="1205"/>
    </location>
</feature>
<dbReference type="FunCoup" id="A0A0D1YLG1">
    <property type="interactions" value="364"/>
</dbReference>
<dbReference type="InterPro" id="IPR036691">
    <property type="entry name" value="Endo/exonu/phosph_ase_sf"/>
</dbReference>
<keyword evidence="12" id="KW-1185">Reference proteome</keyword>
<dbReference type="EC" id="3.1.3.36" evidence="4"/>
<evidence type="ECO:0000256" key="8">
    <source>
        <dbReference type="ARBA" id="ARBA00022927"/>
    </source>
</evidence>
<keyword evidence="5" id="KW-0813">Transport</keyword>
<dbReference type="SMART" id="SM00128">
    <property type="entry name" value="IPPc"/>
    <property type="match status" value="1"/>
</dbReference>
<dbReference type="InterPro" id="IPR002013">
    <property type="entry name" value="SAC_dom"/>
</dbReference>
<evidence type="ECO:0000256" key="5">
    <source>
        <dbReference type="ARBA" id="ARBA00022448"/>
    </source>
</evidence>
<feature type="compositionally biased region" description="Low complexity" evidence="9">
    <location>
        <begin position="1146"/>
        <end position="1155"/>
    </location>
</feature>
<dbReference type="Pfam" id="PF02383">
    <property type="entry name" value="Syja_N"/>
    <property type="match status" value="1"/>
</dbReference>
<dbReference type="HOGENOM" id="CLU_003016_2_1_1"/>
<dbReference type="GO" id="GO:0004439">
    <property type="term" value="F:phosphatidylinositol-4,5-bisphosphate 5-phosphatase activity"/>
    <property type="evidence" value="ECO:0007669"/>
    <property type="project" value="UniProtKB-EC"/>
</dbReference>
<dbReference type="STRING" id="253628.A0A0D1YLG1"/>
<dbReference type="PANTHER" id="PTHR11200:SF257">
    <property type="entry name" value="PHOSPHOINOSITIDE 5-PHOSPHATASE"/>
    <property type="match status" value="1"/>
</dbReference>
<dbReference type="GO" id="GO:0005737">
    <property type="term" value="C:cytoplasm"/>
    <property type="evidence" value="ECO:0007669"/>
    <property type="project" value="UniProtKB-SubCell"/>
</dbReference>
<dbReference type="Proteomes" id="UP000053259">
    <property type="component" value="Unassembled WGS sequence"/>
</dbReference>
<comment type="similarity">
    <text evidence="3">In the central section; belongs to the inositol 1,4,5-trisphosphate 5-phosphatase family.</text>
</comment>
<dbReference type="Gene3D" id="3.60.10.10">
    <property type="entry name" value="Endonuclease/exonuclease/phosphatase"/>
    <property type="match status" value="1"/>
</dbReference>
<evidence type="ECO:0000256" key="4">
    <source>
        <dbReference type="ARBA" id="ARBA00013044"/>
    </source>
</evidence>
<dbReference type="GO" id="GO:0046856">
    <property type="term" value="P:phosphatidylinositol dephosphorylation"/>
    <property type="evidence" value="ECO:0007669"/>
    <property type="project" value="InterPro"/>
</dbReference>
<feature type="compositionally biased region" description="Low complexity" evidence="9">
    <location>
        <begin position="1077"/>
        <end position="1102"/>
    </location>
</feature>
<dbReference type="Pfam" id="PF22669">
    <property type="entry name" value="Exo_endo_phos2"/>
    <property type="match status" value="1"/>
</dbReference>
<protein>
    <recommendedName>
        <fullName evidence="4">phosphoinositide 5-phosphatase</fullName>
        <ecNumber evidence="4">3.1.3.36</ecNumber>
    </recommendedName>
</protein>
<evidence type="ECO:0000313" key="11">
    <source>
        <dbReference type="EMBL" id="KIW01667.1"/>
    </source>
</evidence>
<reference evidence="11 12" key="1">
    <citation type="submission" date="2015-01" db="EMBL/GenBank/DDBJ databases">
        <title>The Genome Sequence of Ochroconis gallopava CBS43764.</title>
        <authorList>
            <consortium name="The Broad Institute Genomics Platform"/>
            <person name="Cuomo C."/>
            <person name="de Hoog S."/>
            <person name="Gorbushina A."/>
            <person name="Stielow B."/>
            <person name="Teixiera M."/>
            <person name="Abouelleil A."/>
            <person name="Chapman S.B."/>
            <person name="Priest M."/>
            <person name="Young S.K."/>
            <person name="Wortman J."/>
            <person name="Nusbaum C."/>
            <person name="Birren B."/>
        </authorList>
    </citation>
    <scope>NUCLEOTIDE SEQUENCE [LARGE SCALE GENOMIC DNA]</scope>
    <source>
        <strain evidence="11 12">CBS 43764</strain>
    </source>
</reference>
<name>A0A0D1YLG1_9PEZI</name>
<dbReference type="InterPro" id="IPR000300">
    <property type="entry name" value="IPPc"/>
</dbReference>
<dbReference type="VEuPathDB" id="FungiDB:PV09_06851"/>
<evidence type="ECO:0000256" key="3">
    <source>
        <dbReference type="ARBA" id="ARBA00009678"/>
    </source>
</evidence>
<dbReference type="InterPro" id="IPR046985">
    <property type="entry name" value="IP5"/>
</dbReference>
<evidence type="ECO:0000256" key="1">
    <source>
        <dbReference type="ARBA" id="ARBA00004496"/>
    </source>
</evidence>
<evidence type="ECO:0000256" key="9">
    <source>
        <dbReference type="SAM" id="MobiDB-lite"/>
    </source>
</evidence>
<keyword evidence="6" id="KW-0963">Cytoplasm</keyword>
<dbReference type="FunFam" id="3.60.10.10:FF:000029">
    <property type="entry name" value="Inositol polyphosphate 5-phosphatase"/>
    <property type="match status" value="1"/>
</dbReference>
<dbReference type="GeneID" id="27314824"/>
<comment type="subcellular location">
    <subcellularLocation>
        <location evidence="1">Cytoplasm</location>
    </subcellularLocation>
</comment>
<feature type="compositionally biased region" description="Polar residues" evidence="9">
    <location>
        <begin position="1028"/>
        <end position="1042"/>
    </location>
</feature>